<comment type="function">
    <text evidence="6">Catalyzes the oxidation of glucose 6-phosphate to 6-phosphogluconolactone.</text>
</comment>
<feature type="binding site" evidence="6">
    <location>
        <position position="218"/>
    </location>
    <ligand>
        <name>substrate</name>
    </ligand>
</feature>
<evidence type="ECO:0000313" key="9">
    <source>
        <dbReference type="EMBL" id="ODG93949.1"/>
    </source>
</evidence>
<evidence type="ECO:0000259" key="8">
    <source>
        <dbReference type="Pfam" id="PF02781"/>
    </source>
</evidence>
<feature type="binding site" evidence="6">
    <location>
        <position position="180"/>
    </location>
    <ligand>
        <name>substrate</name>
    </ligand>
</feature>
<comment type="similarity">
    <text evidence="6">Belongs to the glucose-6-phosphate dehydrogenase family.</text>
</comment>
<feature type="domain" description="Glucose-6-phosphate dehydrogenase NAD-binding" evidence="7">
    <location>
        <begin position="7"/>
        <end position="189"/>
    </location>
</feature>
<evidence type="ECO:0000256" key="3">
    <source>
        <dbReference type="ARBA" id="ARBA00022857"/>
    </source>
</evidence>
<feature type="binding site" evidence="6">
    <location>
        <begin position="87"/>
        <end position="88"/>
    </location>
    <ligand>
        <name>NADP(+)</name>
        <dbReference type="ChEBI" id="CHEBI:58349"/>
    </ligand>
</feature>
<dbReference type="InterPro" id="IPR001282">
    <property type="entry name" value="G6P_DH"/>
</dbReference>
<comment type="catalytic activity">
    <reaction evidence="6">
        <text>D-glucose 6-phosphate + NADP(+) = 6-phospho-D-glucono-1,5-lactone + NADPH + H(+)</text>
        <dbReference type="Rhea" id="RHEA:15841"/>
        <dbReference type="ChEBI" id="CHEBI:15378"/>
        <dbReference type="ChEBI" id="CHEBI:57783"/>
        <dbReference type="ChEBI" id="CHEBI:57955"/>
        <dbReference type="ChEBI" id="CHEBI:58349"/>
        <dbReference type="ChEBI" id="CHEBI:61548"/>
        <dbReference type="EC" id="1.1.1.49"/>
    </reaction>
</comment>
<evidence type="ECO:0000259" key="7">
    <source>
        <dbReference type="Pfam" id="PF00479"/>
    </source>
</evidence>
<dbReference type="RefSeq" id="WP_069032127.1">
    <property type="nucleotide sequence ID" value="NZ_MDKC01000001.1"/>
</dbReference>
<feature type="active site" description="Proton acceptor" evidence="6">
    <location>
        <position position="242"/>
    </location>
</feature>
<dbReference type="InterPro" id="IPR022674">
    <property type="entry name" value="G6P_DH_NAD-bd"/>
</dbReference>
<evidence type="ECO:0000256" key="1">
    <source>
        <dbReference type="ARBA" id="ARBA00004937"/>
    </source>
</evidence>
<feature type="binding site" evidence="6">
    <location>
        <position position="237"/>
    </location>
    <ligand>
        <name>substrate</name>
    </ligand>
</feature>
<keyword evidence="10" id="KW-1185">Reference proteome</keyword>
<feature type="binding site" evidence="6">
    <location>
        <position position="150"/>
    </location>
    <ligand>
        <name>NADP(+)</name>
        <dbReference type="ChEBI" id="CHEBI:58349"/>
    </ligand>
</feature>
<feature type="binding site" evidence="6">
    <location>
        <position position="44"/>
    </location>
    <ligand>
        <name>NADP(+)</name>
        <dbReference type="ChEBI" id="CHEBI:58349"/>
    </ligand>
</feature>
<dbReference type="EMBL" id="MDKC01000001">
    <property type="protein sequence ID" value="ODG93949.1"/>
    <property type="molecule type" value="Genomic_DNA"/>
</dbReference>
<proteinExistence type="inferred from homology"/>
<dbReference type="Pfam" id="PF00479">
    <property type="entry name" value="G6PD_N"/>
    <property type="match status" value="1"/>
</dbReference>
<keyword evidence="5 6" id="KW-0119">Carbohydrate metabolism</keyword>
<dbReference type="PRINTS" id="PR00079">
    <property type="entry name" value="G6PDHDRGNASE"/>
</dbReference>
<feature type="binding site" evidence="6">
    <location>
        <position position="347"/>
    </location>
    <ligand>
        <name>substrate</name>
    </ligand>
</feature>
<dbReference type="HAMAP" id="MF_00966">
    <property type="entry name" value="G6PD"/>
    <property type="match status" value="1"/>
</dbReference>
<name>A0ABX2ZX47_9BACI</name>
<feature type="binding site" evidence="6">
    <location>
        <begin position="10"/>
        <end position="17"/>
    </location>
    <ligand>
        <name>NADP(+)</name>
        <dbReference type="ChEBI" id="CHEBI:58349"/>
    </ligand>
</feature>
<evidence type="ECO:0000256" key="5">
    <source>
        <dbReference type="ARBA" id="ARBA00023277"/>
    </source>
</evidence>
<dbReference type="SUPFAM" id="SSF55347">
    <property type="entry name" value="Glyceraldehyde-3-phosphate dehydrogenase-like, C-terminal domain"/>
    <property type="match status" value="1"/>
</dbReference>
<comment type="caution">
    <text evidence="9">The sequence shown here is derived from an EMBL/GenBank/DDBJ whole genome shotgun (WGS) entry which is preliminary data.</text>
</comment>
<evidence type="ECO:0000256" key="4">
    <source>
        <dbReference type="ARBA" id="ARBA00023002"/>
    </source>
</evidence>
<evidence type="ECO:0000313" key="10">
    <source>
        <dbReference type="Proteomes" id="UP000094580"/>
    </source>
</evidence>
<protein>
    <recommendedName>
        <fullName evidence="6">Glucose-6-phosphate 1-dehydrogenase</fullName>
        <shortName evidence="6">G6PD</shortName>
        <ecNumber evidence="6">1.1.1.49</ecNumber>
    </recommendedName>
</protein>
<accession>A0ABX2ZX47</accession>
<feature type="domain" description="Glucose-6-phosphate dehydrogenase C-terminal" evidence="8">
    <location>
        <begin position="192"/>
        <end position="483"/>
    </location>
</feature>
<dbReference type="Pfam" id="PF02781">
    <property type="entry name" value="G6PD_C"/>
    <property type="match status" value="1"/>
</dbReference>
<comment type="pathway">
    <text evidence="1 6">Carbohydrate degradation; pentose phosphate pathway; D-ribulose 5-phosphate from D-glucose 6-phosphate (oxidative stage): step 1/3.</text>
</comment>
<dbReference type="Gene3D" id="3.30.360.10">
    <property type="entry name" value="Dihydrodipicolinate Reductase, domain 2"/>
    <property type="match status" value="1"/>
</dbReference>
<organism evidence="9 10">
    <name type="scientific">Gottfriedia luciferensis</name>
    <dbReference type="NCBI Taxonomy" id="178774"/>
    <lineage>
        <taxon>Bacteria</taxon>
        <taxon>Bacillati</taxon>
        <taxon>Bacillota</taxon>
        <taxon>Bacilli</taxon>
        <taxon>Bacillales</taxon>
        <taxon>Bacillaceae</taxon>
        <taxon>Gottfriedia</taxon>
    </lineage>
</organism>
<evidence type="ECO:0000256" key="2">
    <source>
        <dbReference type="ARBA" id="ARBA00022526"/>
    </source>
</evidence>
<dbReference type="InterPro" id="IPR022675">
    <property type="entry name" value="G6P_DH_C"/>
</dbReference>
<keyword evidence="3 6" id="KW-0521">NADP</keyword>
<dbReference type="PANTHER" id="PTHR23429:SF0">
    <property type="entry name" value="GLUCOSE-6-PHOSPHATE 1-DEHYDROGENASE"/>
    <property type="match status" value="1"/>
</dbReference>
<dbReference type="PANTHER" id="PTHR23429">
    <property type="entry name" value="GLUCOSE-6-PHOSPHATE 1-DEHYDROGENASE G6PD"/>
    <property type="match status" value="1"/>
</dbReference>
<dbReference type="Gene3D" id="3.40.50.720">
    <property type="entry name" value="NAD(P)-binding Rossmann-like Domain"/>
    <property type="match status" value="1"/>
</dbReference>
<sequence length="503" mass="58102">MDSMSFVLFGATGDLAKRKIFPALYNLFIDQKMPESFSIIGIGRKDFSNDEFQNQVMQSLITFSRRSLEDQKMVQEFLDSIRYQQLDITNKEGFVDLLDLVKEREQELQLPENRLFYLSVAPEFFEVIASNIKESGLGTTKGWKRLIIEKPFGRDLKTARDLNEKLSKSFKEDEIFRIDHYLGKPMVQNLEALEFANPVLQALWNNQYIANVQITASETVGVEERAGYYDKSGAIRDMFQNHMLQMLMMSAMHLTNQNTASDVRAEKKKVLESLLPLSKEEVVSHVVRGQYGSGEQNGKKVVAYRQEPGIEFSSQNDTYVAARVLIENDFWKGIPFYIRTGKRMKEKSTRIVFEFKSPIQNLAKKNSINNGPNLLVIEINPNERVSFYLNSKNVEGNIEPVQAEYFANKEDRPEAYELLVYDALRGDSKFFAHWNEVELSWQWVQPILEAFEENLVPLHTYKSGSFGPEAADELLAEDGFKWWLDTDFVQENENNKTDLKRSI</sequence>
<dbReference type="Proteomes" id="UP000094580">
    <property type="component" value="Unassembled WGS sequence"/>
</dbReference>
<dbReference type="SUPFAM" id="SSF51735">
    <property type="entry name" value="NAD(P)-binding Rossmann-fold domains"/>
    <property type="match status" value="1"/>
</dbReference>
<reference evidence="9 10" key="1">
    <citation type="submission" date="2016-07" db="EMBL/GenBank/DDBJ databases">
        <authorList>
            <person name="Townsley L."/>
            <person name="Shank E.A."/>
        </authorList>
    </citation>
    <scope>NUCLEOTIDE SEQUENCE [LARGE SCALE GENOMIC DNA]</scope>
    <source>
        <strain evidence="9 10">CH01</strain>
    </source>
</reference>
<dbReference type="EC" id="1.1.1.49" evidence="6"/>
<dbReference type="PIRSF" id="PIRSF000110">
    <property type="entry name" value="G6PD"/>
    <property type="match status" value="1"/>
</dbReference>
<dbReference type="InterPro" id="IPR036291">
    <property type="entry name" value="NAD(P)-bd_dom_sf"/>
</dbReference>
<dbReference type="NCBIfam" id="TIGR00871">
    <property type="entry name" value="zwf"/>
    <property type="match status" value="1"/>
</dbReference>
<feature type="binding site" evidence="6">
    <location>
        <position position="342"/>
    </location>
    <ligand>
        <name>substrate</name>
    </ligand>
</feature>
<feature type="binding site" evidence="6">
    <location>
        <position position="184"/>
    </location>
    <ligand>
        <name>substrate</name>
    </ligand>
</feature>
<gene>
    <name evidence="6" type="primary">zwf</name>
    <name evidence="9" type="ORF">BED47_01905</name>
</gene>
<keyword evidence="2 6" id="KW-0313">Glucose metabolism</keyword>
<evidence type="ECO:0000256" key="6">
    <source>
        <dbReference type="HAMAP-Rule" id="MF_00966"/>
    </source>
</evidence>
<keyword evidence="4 6" id="KW-0560">Oxidoreductase</keyword>